<organism evidence="2 3">
    <name type="scientific">Trichinella papuae</name>
    <dbReference type="NCBI Taxonomy" id="268474"/>
    <lineage>
        <taxon>Eukaryota</taxon>
        <taxon>Metazoa</taxon>
        <taxon>Ecdysozoa</taxon>
        <taxon>Nematoda</taxon>
        <taxon>Enoplea</taxon>
        <taxon>Dorylaimia</taxon>
        <taxon>Trichinellida</taxon>
        <taxon>Trichinellidae</taxon>
        <taxon>Trichinella</taxon>
    </lineage>
</organism>
<reference evidence="2 3" key="1">
    <citation type="submission" date="2015-01" db="EMBL/GenBank/DDBJ databases">
        <title>Evolution of Trichinella species and genotypes.</title>
        <authorList>
            <person name="Korhonen P.K."/>
            <person name="Edoardo P."/>
            <person name="Giuseppe L.R."/>
            <person name="Gasser R.B."/>
        </authorList>
    </citation>
    <scope>NUCLEOTIDE SEQUENCE [LARGE SCALE GENOMIC DNA]</scope>
    <source>
        <strain evidence="2">ISS1980</strain>
    </source>
</reference>
<dbReference type="STRING" id="268474.A0A0V1N3C6"/>
<evidence type="ECO:0000313" key="3">
    <source>
        <dbReference type="Proteomes" id="UP000054843"/>
    </source>
</evidence>
<feature type="region of interest" description="Disordered" evidence="1">
    <location>
        <begin position="201"/>
        <end position="224"/>
    </location>
</feature>
<accession>A0A0V1N3C6</accession>
<dbReference type="OrthoDB" id="5847120at2759"/>
<evidence type="ECO:0000313" key="2">
    <source>
        <dbReference type="EMBL" id="KRZ78484.1"/>
    </source>
</evidence>
<gene>
    <name evidence="2" type="primary">INO80</name>
    <name evidence="2" type="ORF">T10_5210</name>
</gene>
<keyword evidence="3" id="KW-1185">Reference proteome</keyword>
<proteinExistence type="predicted"/>
<name>A0A0V1N3C6_9BILA</name>
<evidence type="ECO:0000256" key="1">
    <source>
        <dbReference type="SAM" id="MobiDB-lite"/>
    </source>
</evidence>
<protein>
    <submittedName>
        <fullName evidence="2">DNA helicase INO80</fullName>
    </submittedName>
</protein>
<keyword evidence="2" id="KW-0547">Nucleotide-binding</keyword>
<keyword evidence="2" id="KW-0347">Helicase</keyword>
<keyword evidence="2" id="KW-0067">ATP-binding</keyword>
<feature type="non-terminal residue" evidence="2">
    <location>
        <position position="1"/>
    </location>
</feature>
<keyword evidence="2" id="KW-0378">Hydrolase</keyword>
<sequence length="406" mass="46563">LFYETFASTLEMHKLEDSEIERYFMRETNACDEFYPLQYYKLSKALDLTPVINEVQNLISRPLPVAIEIPENFEICQSDSPLQTSGSSSETSESRKAKPVGSLFNFETICKRKWLKRLLLEFDANVDGLENDNVSDMDIDIMLKFHSFKKKWQTKFSNDILNSQYAYYSSGLLSEYDRYPEHRKFVLDQYGFDIPKDLQEMSPKPLNKRRRNLQKSAGSAVPAEAGQTNPSFICPCGPKSCRCGIIRRPNCNLDPKYLHLWNVIVAYDVQKAFQLRHVGSKYRESVLKNLAYSCMAFHNRASQKAAQERGRNAVRSAKKVASRSTTLQIPNCYAYADVALGSMVVGVQYVMRVQWCFPCNENHIKTLKMALLGRVRWGKSILNCFETERLELVQMAHGRNVIDGGS</sequence>
<dbReference type="EMBL" id="JYDO01000012">
    <property type="protein sequence ID" value="KRZ78484.1"/>
    <property type="molecule type" value="Genomic_DNA"/>
</dbReference>
<dbReference type="Proteomes" id="UP000054843">
    <property type="component" value="Unassembled WGS sequence"/>
</dbReference>
<comment type="caution">
    <text evidence="2">The sequence shown here is derived from an EMBL/GenBank/DDBJ whole genome shotgun (WGS) entry which is preliminary data.</text>
</comment>
<dbReference type="GO" id="GO:0004386">
    <property type="term" value="F:helicase activity"/>
    <property type="evidence" value="ECO:0007669"/>
    <property type="project" value="UniProtKB-KW"/>
</dbReference>
<dbReference type="AlphaFoldDB" id="A0A0V1N3C6"/>